<evidence type="ECO:0000313" key="10">
    <source>
        <dbReference type="EMBL" id="KAA0927008.1"/>
    </source>
</evidence>
<evidence type="ECO:0000256" key="5">
    <source>
        <dbReference type="ARBA" id="ARBA00022989"/>
    </source>
</evidence>
<keyword evidence="4" id="KW-0547">Nucleotide-binding</keyword>
<comment type="subcellular location">
    <subcellularLocation>
        <location evidence="1">Cell membrane</location>
    </subcellularLocation>
</comment>
<evidence type="ECO:0000256" key="8">
    <source>
        <dbReference type="SAM" id="Phobius"/>
    </source>
</evidence>
<evidence type="ECO:0000256" key="7">
    <source>
        <dbReference type="ARBA" id="ARBA00023136"/>
    </source>
</evidence>
<reference evidence="10 11" key="1">
    <citation type="submission" date="2019-05" db="EMBL/GenBank/DDBJ databases">
        <authorList>
            <person name="Hariharan J."/>
            <person name="Choudoir M.J."/>
            <person name="Diebold P."/>
            <person name="Panke-Buisse K."/>
            <person name="Buckley D.H."/>
        </authorList>
    </citation>
    <scope>NUCLEOTIDE SEQUENCE [LARGE SCALE GENOMIC DNA]</scope>
    <source>
        <strain evidence="10 11">SUN51</strain>
    </source>
</reference>
<keyword evidence="2" id="KW-1003">Cell membrane</keyword>
<keyword evidence="5 8" id="KW-1133">Transmembrane helix</keyword>
<gene>
    <name evidence="10" type="ORF">FGF04_31710</name>
</gene>
<keyword evidence="6" id="KW-0051">Antiviral defense</keyword>
<evidence type="ECO:0000256" key="3">
    <source>
        <dbReference type="ARBA" id="ARBA00022692"/>
    </source>
</evidence>
<feature type="domain" description="Pycsar effector protein" evidence="9">
    <location>
        <begin position="19"/>
        <end position="164"/>
    </location>
</feature>
<sequence length="170" mass="17576">MESGDSNVTDVNAQQLARLRAMSADMTVELQRADTKATALCGAVGGLGAAGVTAVPVLDASPFLGLALSAASLLLIAALGAALQALRPMLPRRGAQHGLLTAGRSTDARQLVASLAGLGYEGHRCMEERRLAVIAVLARRKFRAVRLAADLVSIALLVAEIGLLITYMSS</sequence>
<feature type="transmembrane region" description="Helical" evidence="8">
    <location>
        <begin position="63"/>
        <end position="83"/>
    </location>
</feature>
<dbReference type="GO" id="GO:0005886">
    <property type="term" value="C:plasma membrane"/>
    <property type="evidence" value="ECO:0007669"/>
    <property type="project" value="UniProtKB-SubCell"/>
</dbReference>
<evidence type="ECO:0000313" key="11">
    <source>
        <dbReference type="Proteomes" id="UP000324965"/>
    </source>
</evidence>
<evidence type="ECO:0000256" key="1">
    <source>
        <dbReference type="ARBA" id="ARBA00004236"/>
    </source>
</evidence>
<dbReference type="GO" id="GO:0000166">
    <property type="term" value="F:nucleotide binding"/>
    <property type="evidence" value="ECO:0007669"/>
    <property type="project" value="UniProtKB-KW"/>
</dbReference>
<comment type="caution">
    <text evidence="10">The sequence shown here is derived from an EMBL/GenBank/DDBJ whole genome shotgun (WGS) entry which is preliminary data.</text>
</comment>
<keyword evidence="11" id="KW-1185">Reference proteome</keyword>
<organism evidence="10 11">
    <name type="scientific">Streptomyces apricus</name>
    <dbReference type="NCBI Taxonomy" id="1828112"/>
    <lineage>
        <taxon>Bacteria</taxon>
        <taxon>Bacillati</taxon>
        <taxon>Actinomycetota</taxon>
        <taxon>Actinomycetes</taxon>
        <taxon>Kitasatosporales</taxon>
        <taxon>Streptomycetaceae</taxon>
        <taxon>Streptomyces</taxon>
    </lineage>
</organism>
<dbReference type="InterPro" id="IPR043760">
    <property type="entry name" value="PycTM_dom"/>
</dbReference>
<proteinExistence type="predicted"/>
<keyword evidence="7 8" id="KW-0472">Membrane</keyword>
<dbReference type="Proteomes" id="UP000324965">
    <property type="component" value="Unassembled WGS sequence"/>
</dbReference>
<name>A0A5B0AAU3_9ACTN</name>
<evidence type="ECO:0000256" key="2">
    <source>
        <dbReference type="ARBA" id="ARBA00022475"/>
    </source>
</evidence>
<evidence type="ECO:0000259" key="9">
    <source>
        <dbReference type="Pfam" id="PF18967"/>
    </source>
</evidence>
<dbReference type="Pfam" id="PF18967">
    <property type="entry name" value="PycTM"/>
    <property type="match status" value="1"/>
</dbReference>
<keyword evidence="3 8" id="KW-0812">Transmembrane</keyword>
<dbReference type="EMBL" id="VDFC01000058">
    <property type="protein sequence ID" value="KAA0927008.1"/>
    <property type="molecule type" value="Genomic_DNA"/>
</dbReference>
<evidence type="ECO:0000256" key="4">
    <source>
        <dbReference type="ARBA" id="ARBA00022741"/>
    </source>
</evidence>
<feature type="transmembrane region" description="Helical" evidence="8">
    <location>
        <begin position="147"/>
        <end position="168"/>
    </location>
</feature>
<dbReference type="GO" id="GO:0051607">
    <property type="term" value="P:defense response to virus"/>
    <property type="evidence" value="ECO:0007669"/>
    <property type="project" value="UniProtKB-KW"/>
</dbReference>
<accession>A0A5B0AAU3</accession>
<dbReference type="AlphaFoldDB" id="A0A5B0AAU3"/>
<protein>
    <recommendedName>
        <fullName evidence="9">Pycsar effector protein domain-containing protein</fullName>
    </recommendedName>
</protein>
<evidence type="ECO:0000256" key="6">
    <source>
        <dbReference type="ARBA" id="ARBA00023118"/>
    </source>
</evidence>
<dbReference type="RefSeq" id="WP_149514823.1">
    <property type="nucleotide sequence ID" value="NZ_VDFC01000058.1"/>
</dbReference>
<feature type="transmembrane region" description="Helical" evidence="8">
    <location>
        <begin position="37"/>
        <end position="57"/>
    </location>
</feature>